<feature type="region of interest" description="Disordered" evidence="1">
    <location>
        <begin position="2799"/>
        <end position="2893"/>
    </location>
</feature>
<evidence type="ECO:0000256" key="1">
    <source>
        <dbReference type="SAM" id="MobiDB-lite"/>
    </source>
</evidence>
<dbReference type="OrthoDB" id="10051416at2759"/>
<evidence type="ECO:0000259" key="2">
    <source>
        <dbReference type="Pfam" id="PF21678"/>
    </source>
</evidence>
<accession>A0A9W8TGA4</accession>
<protein>
    <recommendedName>
        <fullName evidence="2">Csf1 N-terminal domain-containing protein</fullName>
    </recommendedName>
</protein>
<dbReference type="GO" id="GO:0016020">
    <property type="term" value="C:membrane"/>
    <property type="evidence" value="ECO:0007669"/>
    <property type="project" value="InterPro"/>
</dbReference>
<dbReference type="Proteomes" id="UP001148786">
    <property type="component" value="Unassembled WGS sequence"/>
</dbReference>
<feature type="compositionally biased region" description="Polar residues" evidence="1">
    <location>
        <begin position="2817"/>
        <end position="2833"/>
    </location>
</feature>
<name>A0A9W8TGA4_9AGAR</name>
<comment type="caution">
    <text evidence="3">The sequence shown here is derived from an EMBL/GenBank/DDBJ whole genome shotgun (WGS) entry which is preliminary data.</text>
</comment>
<feature type="compositionally biased region" description="Polar residues" evidence="1">
    <location>
        <begin position="2841"/>
        <end position="2877"/>
    </location>
</feature>
<feature type="compositionally biased region" description="Polar residues" evidence="1">
    <location>
        <begin position="2567"/>
        <end position="2578"/>
    </location>
</feature>
<evidence type="ECO:0000313" key="3">
    <source>
        <dbReference type="EMBL" id="KAJ3517254.1"/>
    </source>
</evidence>
<feature type="compositionally biased region" description="Acidic residues" evidence="1">
    <location>
        <begin position="868"/>
        <end position="890"/>
    </location>
</feature>
<sequence>MERNTRPTSRSSSNRRFLSRFTRQAETASPFYPPSSQRRVIRLPNFITNALNWLRLQLPNLDPKDLLPLGIDVQTGVIILGNPSTPSLLVAEFQHAFGTYGIVPSKSKFDLYKQVLGIKFQRPLVRLIKNEDYVDPMAVLGGHIHHRIRQHATLRKPSFYQPHRAFVKIWRQFRLYSLVVDFFATRRAQHQAQGSVPGFKKAKGAEDDTPIGIDFSAHEYAIERKILEAPALELTYYIDAAGEVPEECEGPHGAGKSDTSPEWGFDIVIYGGTLRYGPWADRQRAELQRIFFLPTYQNNEVSPELRPGAKRAWGALQVFVELRDDTTLYIPFREASKDWQWDGQVEVPQRPRRRESAFISVTVGDQSSINYVMPMFVGPSGYESTLEAHLDAVTVTSSLNDIRLISGESCRVRGEMPVCINWNGERTWTFSVFLRQPILFLLRDHINMFTDLGKDWVSGPPTDYQKFIPMIYDINLEMHHFVLNLYANDQNIIDKPLIREENDLAVLLMPTTLVGCAGSTGHDITFAIPDIQLQFRMHDYYMEMSLKLDTARGYIREGYQLGHALSQSRTTPPKDILMIDGVDITANRLFGPQPRTATYVCIWEIAIGCTKASMSARQAQILTAALTSFRLNFVDLVNAPATDFVPTSELDVSFYKITIKTFEATWKAGHAALLVQLSEGLKFNSNDLGTRQYRKVSSLRVPDISTKVLLAPSAERNLWLEAAEFVCDAYLDIYAAPIGHHAFTRAQLAFIEEQDKGTGRARKLFERLRQRSRSPGKVGRVSHRNSVYLPQPSLPSRVNGFAQQRPTQYQPPPQPRPASWRLSTLATMSDSEGEEGVSEADRDARLARTRTSTPVPRVQEEDIMSSGDESDDADLTEGEYSEDDWSDIGDSSDEGANALMSFYSNITRHYAANRSDPPGLWEGPLFISTRGRAPFIRRDAQDNLGSECSNHGLTISPEQFPKDNDLTTFRLKCRNAAKFLCTPLILPAVIQFEEDMRNVASGPQMCMDSLLANCISRISSNDTTTPKSSVANVSIPHVSFQLVQNIAMSNDGHPNVFQSMHSATMPSNLDILTLISLDVSGISFSGLFSNDLSTFKASVDQLNTEFEISTDRRTLQAANPKEVVFKLSITSPSFGQSSSGINVNTGSMSISIGHQAPELVSAASIALLPLLSQARRFSKGLKSFDLMAKRSIMGTLLNASKDKPVIDPLSTIQPSYLVQFGIPHSLRADVSFRFLYHLRNCITTATGNHCDDIGLKDLVASTEARLALLDQDASNISDLTALDPTLFGVEATRDATLQKSRPRLNSIHVCIVTAKIAVRAPDGPSSELVIKNTGVEWQSQSLDLVQFNFSNPSGASQTSLRSKTSKVVKKAVALLSFGDVDLEIAPHLMDFAQHVLRVKKQIGGKNDSPSNRILQDIADRSSNYVSKFSHHEIIAFIRRLRIRAAAENLAVVMGMNGIQTSTTVLVNPSQRSRPINSNLLFDEIYLQARSPANPAKESAQDVLASIALTGGRLSVILRPESGSRTDLKLIFCLSGLKLHVPRSALRLYRFVEEWRADYLPGIEATVNTLLSEYKSAPIKELSPTPSRRSRRHPIVQLHGQVDHFEISLQVMHGTWLSWQVQNTLAYFQSSSAALNPSYSFGLQTASMIVSVSSKPNAQDVAPSSRLKLVLPPVSLGGQSDGYNVNMCILLRFIDIKVKPSHWDTILAVQQKFGQDFNDLVALTQKTRRKDPSIKPLTKGKNNFQYIGQFKMQGFRIGLEGVSSIVYLECQDINGGISSEEGWKWDVGLSDLALSLAPRMTGKTSTTFSRNHRSAFVTIDFKVGGSNIDGRDGKSISLSVTKTHAVMQPSSIGEFGDFIDNLQAEMLERQEQRALQLAAFKEKTQSILQTFDVNINDAQFQKTSWINDLVVSVSVRNIGVAFPLSHDEELQLPRTRNRESVAVRAFLFSIKSIEFESHRGETGQAMMKRLSFQFVSQQSSPEDFAAENHSTSNCLLYPEMQAQLRSSSVGLSRKFWIKADVNGFVLDIDSTIPSYVFALIDVYRQGKDRVDRLSAIAPRTPLSPPSTPDSAKPSPEKHYTTMPTSNIFMKLTFRSGKVRLHSGSASDQFKKRISAGRLVDLSDDLALDLGVEVFNLPVVSVWGEYRATPASQKISMSEHTPSDLLVFNSTVSSSQNTLRPTLLPFMTELVNQIETRMRKVSSRVSRPPSLALAVPSGAPLPEKDPNVESMSSMQICFSLRIDQSKLELTCQPDVNVVAGLHWESGGFVLNVSPGARKVAFSGSVGGLTVGLKHGFLSEDCVKLDAHNLSFSVSFAKTDVGLGDIVNSISIVLDTEFSGGVRFSRLQDILCFKAVWLDRIPILNNSQLPTELNARPASSQAMETAPKRGFSTSILLRIRQIALDIDLGQSITRISLELNQTIFRTQLTDLLNEVFFYVGDVSTTAQGNISGRLQVPSCIFQTIRRIGGPLQDINGPQRMLELKLTSGALVAVLESEHQKLLHYHAEPLEVEIYDDWSKNHSRQNDDTKPPQLSFTVNSPEVVAVVTIGTIPKLMSYTNKFKANLDAQRQGASRESQTFRVTRTPKPENPLSAVAEAMLHSARSRFKEAESDLAFIIQQHMSLRLGFLRLAVFPRTMRDLEVAQFTGRDVAARLDGTVGSGTVPSKRDLQLSFSSMIISKYTQVVHEPPSSPQGVDEHGAREWLTRIFKDANEATIVGLPSMMMNMTSEEANDESSRILVYDFHSEFVRRVGMKAFEDIYITLNMSLYAWLTVLRKNLAREMEQVRATEDWRTSMSSVSTALANAGSQRKKKVPEPLSLTDVSRSATLPSASTVSLSPPGPSSARYTWTDQNRTPQTSRDQYLSPRGQVTPTLQFPSSQENPEDQPVSQAPPKRRTVTYQPRNRHIERLTMRQLGDATPDVMHPFFMKKAGFSLEDSLPQYVHEYATAPLEEIMDVLMKLYSQQLLTGAQKARRSSSDET</sequence>
<gene>
    <name evidence="3" type="ORF">NLJ89_g626</name>
</gene>
<feature type="domain" description="Csf1 N-terminal" evidence="2">
    <location>
        <begin position="66"/>
        <end position="502"/>
    </location>
</feature>
<reference evidence="3" key="1">
    <citation type="submission" date="2022-07" db="EMBL/GenBank/DDBJ databases">
        <title>Genome Sequence of Agrocybe chaxingu.</title>
        <authorList>
            <person name="Buettner E."/>
        </authorList>
    </citation>
    <scope>NUCLEOTIDE SEQUENCE</scope>
    <source>
        <strain evidence="3">MP-N11</strain>
    </source>
</reference>
<keyword evidence="4" id="KW-1185">Reference proteome</keyword>
<dbReference type="InterPro" id="IPR048636">
    <property type="entry name" value="Csf1_N"/>
</dbReference>
<evidence type="ECO:0000313" key="4">
    <source>
        <dbReference type="Proteomes" id="UP001148786"/>
    </source>
</evidence>
<dbReference type="Pfam" id="PF21678">
    <property type="entry name" value="Csf1_N"/>
    <property type="match status" value="1"/>
</dbReference>
<feature type="region of interest" description="Disordered" evidence="1">
    <location>
        <begin position="769"/>
        <end position="890"/>
    </location>
</feature>
<proteinExistence type="predicted"/>
<feature type="region of interest" description="Disordered" evidence="1">
    <location>
        <begin position="2565"/>
        <end position="2584"/>
    </location>
</feature>
<organism evidence="3 4">
    <name type="scientific">Agrocybe chaxingu</name>
    <dbReference type="NCBI Taxonomy" id="84603"/>
    <lineage>
        <taxon>Eukaryota</taxon>
        <taxon>Fungi</taxon>
        <taxon>Dikarya</taxon>
        <taxon>Basidiomycota</taxon>
        <taxon>Agaricomycotina</taxon>
        <taxon>Agaricomycetes</taxon>
        <taxon>Agaricomycetidae</taxon>
        <taxon>Agaricales</taxon>
        <taxon>Agaricineae</taxon>
        <taxon>Strophariaceae</taxon>
        <taxon>Agrocybe</taxon>
    </lineage>
</organism>
<dbReference type="InterPro" id="IPR029636">
    <property type="entry name" value="Csf1"/>
</dbReference>
<dbReference type="PANTHER" id="PTHR32085">
    <property type="entry name" value="PROTEIN CSF1"/>
    <property type="match status" value="1"/>
</dbReference>
<dbReference type="GO" id="GO:0006113">
    <property type="term" value="P:fermentation"/>
    <property type="evidence" value="ECO:0007669"/>
    <property type="project" value="InterPro"/>
</dbReference>
<feature type="compositionally biased region" description="Polar residues" evidence="1">
    <location>
        <begin position="821"/>
        <end position="830"/>
    </location>
</feature>
<dbReference type="EMBL" id="JANKHO010000025">
    <property type="protein sequence ID" value="KAJ3517254.1"/>
    <property type="molecule type" value="Genomic_DNA"/>
</dbReference>
<dbReference type="PANTHER" id="PTHR32085:SF3">
    <property type="entry name" value="PROTEIN CSF1"/>
    <property type="match status" value="1"/>
</dbReference>
<feature type="region of interest" description="Disordered" evidence="1">
    <location>
        <begin position="2055"/>
        <end position="2078"/>
    </location>
</feature>